<reference evidence="5 6" key="1">
    <citation type="submission" date="2021-03" db="EMBL/GenBank/DDBJ databases">
        <title>Whole genome shotgun sequence of Actinoplanes toevensis NBRC 105298.</title>
        <authorList>
            <person name="Komaki H."/>
            <person name="Tamura T."/>
        </authorList>
    </citation>
    <scope>NUCLEOTIDE SEQUENCE [LARGE SCALE GENOMIC DNA]</scope>
    <source>
        <strain evidence="5 6">NBRC 105298</strain>
    </source>
</reference>
<keyword evidence="2" id="KW-1015">Disulfide bond</keyword>
<dbReference type="PANTHER" id="PTHR46943:SF1">
    <property type="entry name" value="PENTRAXIN-RELATED PROTEIN PTX3"/>
    <property type="match status" value="1"/>
</dbReference>
<gene>
    <name evidence="5" type="ORF">Ato02nite_025030</name>
</gene>
<dbReference type="Pfam" id="PF13620">
    <property type="entry name" value="CarboxypepD_reg"/>
    <property type="match status" value="1"/>
</dbReference>
<evidence type="ECO:0000259" key="4">
    <source>
        <dbReference type="SMART" id="SM00560"/>
    </source>
</evidence>
<organism evidence="5 6">
    <name type="scientific">Paractinoplanes toevensis</name>
    <dbReference type="NCBI Taxonomy" id="571911"/>
    <lineage>
        <taxon>Bacteria</taxon>
        <taxon>Bacillati</taxon>
        <taxon>Actinomycetota</taxon>
        <taxon>Actinomycetes</taxon>
        <taxon>Micromonosporales</taxon>
        <taxon>Micromonosporaceae</taxon>
        <taxon>Paractinoplanes</taxon>
    </lineage>
</organism>
<evidence type="ECO:0000256" key="3">
    <source>
        <dbReference type="SAM" id="MobiDB-lite"/>
    </source>
</evidence>
<dbReference type="SUPFAM" id="SSF49899">
    <property type="entry name" value="Concanavalin A-like lectins/glucanases"/>
    <property type="match status" value="1"/>
</dbReference>
<evidence type="ECO:0000256" key="1">
    <source>
        <dbReference type="ARBA" id="ARBA00022729"/>
    </source>
</evidence>
<sequence length="2051" mass="215885">MRMARVCRGRVENLAERTEHAQVFVNPDGSRTLDETVEPARVRDGKNWIPVDTRLRATAAGIAPKATVLPMVFSAGGDTLVGRLGDRDRELTVTWPEKLPKPALAGSTALYKGVLPGVDLRVTAQATGFSEVLVVHDRKAAANPKLAKLKFGMSAKGVKVKAATGGGLVARDAKGAAVFTAPAPLMWDSTESSSPSSPAEQSRPDITAEGEAKRRAVMPLRVTGSAITVTPDRAMLTDPRTRYPVYIDPAVTGGLVDNEWTSVWSKYPSSSFWKNTTALTDGAARGSAGAGRTEDCSGCSDHIIRSLFRMDTSKVKATQILGAQFRIEQRWSWTCSPVTNAKLWLTGGFSKTTTWNSQPTWNNSYTAQTKGDRKVGGVHGCYGPGTIEFDVKSMVALGASKNWTSVSVGLRAVDEGTLSQWKRYNPSTAKLSVTYNRAPNAATNRIADTKACATGSGRPYVLSPTPTLAAMQSDPDTDEQSLTTDFYWWQYGGARSESNKVSQTNGNNASVAKAVPAGKLADGTTYVWQTKTSDGNLSTWSGTCEFTVDATPPAKPGGVTSTDYPSGVFRGGVGIPGTFTITPPGSTEHPEEVVSYAWTLDSGQQLAAPTVPAASNYGATITVTPQHDGLNVLHVWSKDRAGRLSALSRDYSFSVNAGTGPAARWTFEEATGTSTAADISQHNNTLTLAGGATRVAGRGNEGSALWVNGSTGYATTASAPTYPHPDTGAATAVRTDSSFTVSAWVKIDSVDNPVQSTAVGAAGNATYAYALGFAGHLKKWRFYITASDTENAAVYQVYSDALSVANKWTHLTGVYNGTTRTMTLYVNGVRQAGSATVTAGTGFNATGPVLVGKHMWHDGNEAYFNGAIDDVRIYNFIETDANIATLALPLKPQLSLPNGPEIVAGGTVAVTFDARGDTNVTKFKYSLDNSTLDLMVNAIEPGGTATVNLPVGTFTGERTVFAVAVDAGGRTGPKAQIQLRVKPATSVTGVVLDTTWLPAPGAVVKLQPGGYTATADANGAFGFANIPIDFYTITATYGGRCGLVSDQQLLIDGEGMIVQILLMRAGSNLGHVCAENTTTFSAAATTLALTGDDAVATVNLPFAFPFYGGAYRTAWVDTNGLLSFVDPQGSHPHTAGTPLVSGADPNAVIAPFWDDLVVDASASVRTSVVGSGATQRFLIEWRNVYRKGNTGQRLSFEVLLSPDGTVTTNYDGLDNAAERGANALVGIESSDGEDGFAYSTEEASLVSGKALVFTPPEVTGSFETHTLSGTLTNAAGAAVGGATVTLDPSGMTTTTAANGSYAFDGAVADSYTVSASLPGRCAITVADQVELLADTVHDLHAGPNYGEMGYACSTGASGYVAAGTVLPLTDDWVSTTVTAPFPVRLHGASSSTLTVYDDGFVQVAGGTVAPFWDDFWIDGSASVRTQAAGTAPNRTFTVEWRNVLFVDTDERVTFEAVFHENGSYAFHYGAMTSARQRGSAASVGLKSPDGWSWELYSYQEAALTANSSITYTPAPAGVVRGVLTEGWTTEPVAGATITMNPGGRSTVTGADGSYQFANTPVGAYTLAVNTGTDGCTGQYATATGYKSSGDLSVDLSVSPKNDDFYTCTVGTQGVIPGDTVRDWTGDDAVWQVPVPFPIKLYGEVNTTSAWIGSNGFISFAPTSPWSYPDSEIPSGTWAPASPNNVVFPFFDDLDIDNDAAMLTKISGTAPNRQWIVEWRNAKIWGGDNERVTFEVIFTENGGVTFAYDDIDPLADLERGARAAVGVEGAAGVGGFQYLFRAPQLATGRSITFTADAPATNTIEGRVTCGDDPVEGATVKAAGLSVTSDENGWYELVGVPAKTWNVVATIPSGDCAYSMAWPALVGRDTVAMNWPAEPGDGYRIAEQAVPYTALSGTSLFGGHDQQSTLTLPFPITLYGTANTSALVFTGGYLDFGSGYVAPFSGDWEADENSTILTGVRGTAPNRQYVVEWRNVRPYNDDGSTRVTFQAIFDETGGGISFAYPTNDGTFIRSGGAARIGIAPKDDTSELIWSDQLGVLRPGYGLRLQPSHS</sequence>
<dbReference type="Gene3D" id="2.60.40.1120">
    <property type="entry name" value="Carboxypeptidase-like, regulatory domain"/>
    <property type="match status" value="2"/>
</dbReference>
<dbReference type="InterPro" id="IPR008969">
    <property type="entry name" value="CarboxyPept-like_regulatory"/>
</dbReference>
<dbReference type="Proteomes" id="UP000677082">
    <property type="component" value="Unassembled WGS sequence"/>
</dbReference>
<feature type="domain" description="LamG-like jellyroll fold" evidence="4">
    <location>
        <begin position="737"/>
        <end position="881"/>
    </location>
</feature>
<dbReference type="Gene3D" id="2.60.120.200">
    <property type="match status" value="1"/>
</dbReference>
<dbReference type="SUPFAM" id="SSF49452">
    <property type="entry name" value="Starch-binding domain-like"/>
    <property type="match status" value="1"/>
</dbReference>
<dbReference type="InterPro" id="IPR042837">
    <property type="entry name" value="PTX3"/>
</dbReference>
<dbReference type="InterPro" id="IPR013320">
    <property type="entry name" value="ConA-like_dom_sf"/>
</dbReference>
<dbReference type="InterPro" id="IPR006558">
    <property type="entry name" value="LamG-like"/>
</dbReference>
<name>A0A919W3N3_9ACTN</name>
<dbReference type="PANTHER" id="PTHR46943">
    <property type="entry name" value="PENTRAXIN-RELATED PROTEIN PTX3"/>
    <property type="match status" value="1"/>
</dbReference>
<evidence type="ECO:0000256" key="2">
    <source>
        <dbReference type="ARBA" id="ARBA00023157"/>
    </source>
</evidence>
<feature type="region of interest" description="Disordered" evidence="3">
    <location>
        <begin position="187"/>
        <end position="215"/>
    </location>
</feature>
<comment type="caution">
    <text evidence="5">The sequence shown here is derived from an EMBL/GenBank/DDBJ whole genome shotgun (WGS) entry which is preliminary data.</text>
</comment>
<evidence type="ECO:0000313" key="6">
    <source>
        <dbReference type="Proteomes" id="UP000677082"/>
    </source>
</evidence>
<dbReference type="GO" id="GO:0030246">
    <property type="term" value="F:carbohydrate binding"/>
    <property type="evidence" value="ECO:0007669"/>
    <property type="project" value="InterPro"/>
</dbReference>
<keyword evidence="6" id="KW-1185">Reference proteome</keyword>
<accession>A0A919W3N3</accession>
<dbReference type="SUPFAM" id="SSF49464">
    <property type="entry name" value="Carboxypeptidase regulatory domain-like"/>
    <property type="match status" value="3"/>
</dbReference>
<dbReference type="Pfam" id="PF13385">
    <property type="entry name" value="Laminin_G_3"/>
    <property type="match status" value="1"/>
</dbReference>
<dbReference type="InterPro" id="IPR013784">
    <property type="entry name" value="Carb-bd-like_fold"/>
</dbReference>
<dbReference type="GO" id="GO:0006955">
    <property type="term" value="P:immune response"/>
    <property type="evidence" value="ECO:0007669"/>
    <property type="project" value="InterPro"/>
</dbReference>
<dbReference type="EMBL" id="BOQN01000036">
    <property type="protein sequence ID" value="GIM90710.1"/>
    <property type="molecule type" value="Genomic_DNA"/>
</dbReference>
<keyword evidence="1" id="KW-0732">Signal</keyword>
<dbReference type="SMART" id="SM00560">
    <property type="entry name" value="LamGL"/>
    <property type="match status" value="1"/>
</dbReference>
<feature type="compositionally biased region" description="Low complexity" evidence="3">
    <location>
        <begin position="189"/>
        <end position="201"/>
    </location>
</feature>
<evidence type="ECO:0000313" key="5">
    <source>
        <dbReference type="EMBL" id="GIM90710.1"/>
    </source>
</evidence>
<proteinExistence type="predicted"/>
<protein>
    <recommendedName>
        <fullName evidence="4">LamG-like jellyroll fold domain-containing protein</fullName>
    </recommendedName>
</protein>